<dbReference type="Proteomes" id="UP001154282">
    <property type="component" value="Unassembled WGS sequence"/>
</dbReference>
<feature type="region of interest" description="Disordered" evidence="2">
    <location>
        <begin position="1"/>
        <end position="25"/>
    </location>
</feature>
<dbReference type="InterPro" id="IPR006196">
    <property type="entry name" value="RNA-binding_domain_S1_IF1"/>
</dbReference>
<feature type="compositionally biased region" description="Basic residues" evidence="2">
    <location>
        <begin position="1"/>
        <end position="15"/>
    </location>
</feature>
<feature type="region of interest" description="Disordered" evidence="2">
    <location>
        <begin position="95"/>
        <end position="122"/>
    </location>
</feature>
<dbReference type="PANTHER" id="PTHR21668">
    <property type="entry name" value="EIF-1A"/>
    <property type="match status" value="1"/>
</dbReference>
<feature type="compositionally biased region" description="Acidic residues" evidence="2">
    <location>
        <begin position="100"/>
        <end position="122"/>
    </location>
</feature>
<dbReference type="Gene3D" id="2.40.50.140">
    <property type="entry name" value="Nucleic acid-binding proteins"/>
    <property type="match status" value="2"/>
</dbReference>
<keyword evidence="5" id="KW-1185">Reference proteome</keyword>
<dbReference type="GO" id="GO:0003723">
    <property type="term" value="F:RNA binding"/>
    <property type="evidence" value="ECO:0007669"/>
    <property type="project" value="InterPro"/>
</dbReference>
<dbReference type="InterPro" id="IPR012340">
    <property type="entry name" value="NA-bd_OB-fold"/>
</dbReference>
<dbReference type="Pfam" id="PF01176">
    <property type="entry name" value="eIF-1a"/>
    <property type="match status" value="1"/>
</dbReference>
<reference evidence="4" key="1">
    <citation type="submission" date="2022-08" db="EMBL/GenBank/DDBJ databases">
        <authorList>
            <person name="Gutierrez-Valencia J."/>
        </authorList>
    </citation>
    <scope>NUCLEOTIDE SEQUENCE</scope>
</reference>
<dbReference type="GO" id="GO:0003743">
    <property type="term" value="F:translation initiation factor activity"/>
    <property type="evidence" value="ECO:0007669"/>
    <property type="project" value="UniProtKB-UniRule"/>
</dbReference>
<organism evidence="4 5">
    <name type="scientific">Linum tenue</name>
    <dbReference type="NCBI Taxonomy" id="586396"/>
    <lineage>
        <taxon>Eukaryota</taxon>
        <taxon>Viridiplantae</taxon>
        <taxon>Streptophyta</taxon>
        <taxon>Embryophyta</taxon>
        <taxon>Tracheophyta</taxon>
        <taxon>Spermatophyta</taxon>
        <taxon>Magnoliopsida</taxon>
        <taxon>eudicotyledons</taxon>
        <taxon>Gunneridae</taxon>
        <taxon>Pentapetalae</taxon>
        <taxon>rosids</taxon>
        <taxon>fabids</taxon>
        <taxon>Malpighiales</taxon>
        <taxon>Linaceae</taxon>
        <taxon>Linum</taxon>
    </lineage>
</organism>
<evidence type="ECO:0000313" key="5">
    <source>
        <dbReference type="Proteomes" id="UP001154282"/>
    </source>
</evidence>
<dbReference type="CDD" id="cd05793">
    <property type="entry name" value="S1_IF1A"/>
    <property type="match status" value="1"/>
</dbReference>
<name>A0AAV0HF80_9ROSI</name>
<sequence length="122" mass="13872">MPKNKGKGGKNRKRGKNEADDEKRELIFKEDGQEYAQIRGKMHKKVWIAAGDIILVGLRDYQDDKADVILKYMPDEARLLKAYGELPENTRLNEGIAGGLDEEDEGAGDDYIEFEDEDIDKI</sequence>
<dbReference type="SUPFAM" id="SSF50249">
    <property type="entry name" value="Nucleic acid-binding proteins"/>
    <property type="match status" value="1"/>
</dbReference>
<feature type="compositionally biased region" description="Basic and acidic residues" evidence="2">
    <location>
        <begin position="16"/>
        <end position="25"/>
    </location>
</feature>
<feature type="domain" description="S1-like" evidence="3">
    <location>
        <begin position="36"/>
        <end position="73"/>
    </location>
</feature>
<dbReference type="AlphaFoldDB" id="A0AAV0HF80"/>
<comment type="caution">
    <text evidence="4">The sequence shown here is derived from an EMBL/GenBank/DDBJ whole genome shotgun (WGS) entry which is preliminary data.</text>
</comment>
<keyword evidence="1" id="KW-0396">Initiation factor</keyword>
<evidence type="ECO:0000256" key="1">
    <source>
        <dbReference type="PROSITE-ProRule" id="PRU00181"/>
    </source>
</evidence>
<dbReference type="SMART" id="SM00652">
    <property type="entry name" value="eIF1a"/>
    <property type="match status" value="1"/>
</dbReference>
<evidence type="ECO:0000256" key="2">
    <source>
        <dbReference type="SAM" id="MobiDB-lite"/>
    </source>
</evidence>
<evidence type="ECO:0000313" key="4">
    <source>
        <dbReference type="EMBL" id="CAI0383756.1"/>
    </source>
</evidence>
<dbReference type="PROSITE" id="PS50832">
    <property type="entry name" value="S1_IF1_TYPE"/>
    <property type="match status" value="1"/>
</dbReference>
<gene>
    <name evidence="4" type="ORF">LITE_LOCUS4136</name>
</gene>
<proteinExistence type="predicted"/>
<evidence type="ECO:0000259" key="3">
    <source>
        <dbReference type="PROSITE" id="PS50832"/>
    </source>
</evidence>
<accession>A0AAV0HF80</accession>
<dbReference type="InterPro" id="IPR001253">
    <property type="entry name" value="TIF_eIF-1A"/>
</dbReference>
<dbReference type="EMBL" id="CAMGYJ010000002">
    <property type="protein sequence ID" value="CAI0383756.1"/>
    <property type="molecule type" value="Genomic_DNA"/>
</dbReference>
<keyword evidence="1" id="KW-0648">Protein biosynthesis</keyword>
<protein>
    <recommendedName>
        <fullName evidence="3">S1-like domain-containing protein</fullName>
    </recommendedName>
</protein>